<dbReference type="Proteomes" id="UP000237438">
    <property type="component" value="Unassembled WGS sequence"/>
</dbReference>
<evidence type="ECO:0000256" key="1">
    <source>
        <dbReference type="SAM" id="MobiDB-lite"/>
    </source>
</evidence>
<protein>
    <submittedName>
        <fullName evidence="2">Uncharacterized protein</fullName>
    </submittedName>
</protein>
<accession>A0A2S4PNW8</accession>
<dbReference type="EMBL" id="PEDP01001405">
    <property type="protein sequence ID" value="POS83712.1"/>
    <property type="molecule type" value="Genomic_DNA"/>
</dbReference>
<dbReference type="OrthoDB" id="4023585at2759"/>
<organism evidence="2 3">
    <name type="scientific">Erysiphe pulchra</name>
    <dbReference type="NCBI Taxonomy" id="225359"/>
    <lineage>
        <taxon>Eukaryota</taxon>
        <taxon>Fungi</taxon>
        <taxon>Dikarya</taxon>
        <taxon>Ascomycota</taxon>
        <taxon>Pezizomycotina</taxon>
        <taxon>Leotiomycetes</taxon>
        <taxon>Erysiphales</taxon>
        <taxon>Erysiphaceae</taxon>
        <taxon>Erysiphe</taxon>
    </lineage>
</organism>
<dbReference type="AlphaFoldDB" id="A0A2S4PNW8"/>
<sequence length="92" mass="9910">MGQNFPRATASFGTSYSHRKTVAESVKEQVKEVNQTVANKIVDGINAGQSIAGKAKDMSGISGEEAKGKAEEKAEDLKSQAKDKKEEIKKKI</sequence>
<name>A0A2S4PNW8_9PEZI</name>
<keyword evidence="3" id="KW-1185">Reference proteome</keyword>
<gene>
    <name evidence="2" type="ORF">EPUL_004085</name>
</gene>
<feature type="compositionally biased region" description="Basic and acidic residues" evidence="1">
    <location>
        <begin position="64"/>
        <end position="92"/>
    </location>
</feature>
<comment type="caution">
    <text evidence="2">The sequence shown here is derived from an EMBL/GenBank/DDBJ whole genome shotgun (WGS) entry which is preliminary data.</text>
</comment>
<evidence type="ECO:0000313" key="2">
    <source>
        <dbReference type="EMBL" id="POS83712.1"/>
    </source>
</evidence>
<dbReference type="STRING" id="225359.A0A2S4PNW8"/>
<proteinExistence type="predicted"/>
<feature type="region of interest" description="Disordered" evidence="1">
    <location>
        <begin position="54"/>
        <end position="92"/>
    </location>
</feature>
<evidence type="ECO:0000313" key="3">
    <source>
        <dbReference type="Proteomes" id="UP000237438"/>
    </source>
</evidence>
<reference evidence="2 3" key="1">
    <citation type="submission" date="2017-10" db="EMBL/GenBank/DDBJ databases">
        <title>Development of genomic resources for the powdery mildew, Erysiphe pulchra.</title>
        <authorList>
            <person name="Wadl P.A."/>
            <person name="Mack B.M."/>
            <person name="Moore G."/>
            <person name="Beltz S.B."/>
        </authorList>
    </citation>
    <scope>NUCLEOTIDE SEQUENCE [LARGE SCALE GENOMIC DNA]</scope>
    <source>
        <strain evidence="2">Cflorida</strain>
    </source>
</reference>